<organism evidence="3 4">
    <name type="scientific">Aeromonas phage LAh_6</name>
    <dbReference type="NCBI Taxonomy" id="2591030"/>
    <lineage>
        <taxon>Viruses</taxon>
        <taxon>Duplodnaviria</taxon>
        <taxon>Heunggongvirae</taxon>
        <taxon>Uroviricota</taxon>
        <taxon>Caudoviricetes</taxon>
        <taxon>Grimontviridae</taxon>
        <taxon>Lahexavirus</taxon>
        <taxon>Lahexavirus LAh6</taxon>
    </lineage>
</organism>
<evidence type="ECO:0000259" key="2">
    <source>
        <dbReference type="Pfam" id="PF14216"/>
    </source>
</evidence>
<sequence length="121" mass="13772">MAKVVNLYKEPYDVYIGRSKWGEPRNKWCNPFRSEKGEPPFRVINMYKKHLWSQIKKGEITIEDLISLDGKSLGCFCKPKPCHGDVILKAIEWAKTQKGSTDGEKAEKETPKDSDTLGNGL</sequence>
<gene>
    <name evidence="3" type="ORF">LAh6_32</name>
</gene>
<proteinExistence type="predicted"/>
<feature type="region of interest" description="Disordered" evidence="1">
    <location>
        <begin position="97"/>
        <end position="121"/>
    </location>
</feature>
<protein>
    <submittedName>
        <fullName evidence="3">Putative DUF4326 domain-containing protein</fullName>
    </submittedName>
</protein>
<accession>A0A513ZZY3</accession>
<dbReference type="Proteomes" id="UP000319466">
    <property type="component" value="Segment"/>
</dbReference>
<name>A0A513ZZY3_9CAUD</name>
<dbReference type="Pfam" id="PF14216">
    <property type="entry name" value="DUF4326"/>
    <property type="match status" value="1"/>
</dbReference>
<feature type="compositionally biased region" description="Basic and acidic residues" evidence="1">
    <location>
        <begin position="101"/>
        <end position="115"/>
    </location>
</feature>
<keyword evidence="4" id="KW-1185">Reference proteome</keyword>
<dbReference type="EMBL" id="MK838112">
    <property type="protein sequence ID" value="QDH46562.1"/>
    <property type="molecule type" value="Genomic_DNA"/>
</dbReference>
<dbReference type="InterPro" id="IPR025475">
    <property type="entry name" value="DUF4326"/>
</dbReference>
<evidence type="ECO:0000313" key="3">
    <source>
        <dbReference type="EMBL" id="QDH46562.1"/>
    </source>
</evidence>
<reference evidence="3 4" key="1">
    <citation type="submission" date="2019-04" db="EMBL/GenBank/DDBJ databases">
        <title>Novel bacteriophages capable of disrupting biofilms from clinical strains of Aeromonas hydrophila with intrinsic antibiotic resistance.</title>
        <authorList>
            <person name="Kabwe M."/>
            <person name="Brown T.L."/>
            <person name="Speirs L."/>
            <person name="Ku H."/>
            <person name="Leach M."/>
            <person name="Chan H.T."/>
            <person name="Petrovski S."/>
            <person name="Lock P."/>
            <person name="Tucci J."/>
        </authorList>
    </citation>
    <scope>NUCLEOTIDE SEQUENCE [LARGE SCALE GENOMIC DNA]</scope>
</reference>
<evidence type="ECO:0000313" key="4">
    <source>
        <dbReference type="Proteomes" id="UP000319466"/>
    </source>
</evidence>
<evidence type="ECO:0000256" key="1">
    <source>
        <dbReference type="SAM" id="MobiDB-lite"/>
    </source>
</evidence>
<feature type="domain" description="DUF4326" evidence="2">
    <location>
        <begin position="4"/>
        <end position="89"/>
    </location>
</feature>